<dbReference type="SUPFAM" id="SSF51735">
    <property type="entry name" value="NAD(P)-binding Rossmann-fold domains"/>
    <property type="match status" value="2"/>
</dbReference>
<evidence type="ECO:0000256" key="1">
    <source>
        <dbReference type="ARBA" id="ARBA00001957"/>
    </source>
</evidence>
<dbReference type="InterPro" id="IPR050091">
    <property type="entry name" value="PKS_NRPS_Biosynth_Enz"/>
</dbReference>
<evidence type="ECO:0000256" key="6">
    <source>
        <dbReference type="ARBA" id="ARBA00023268"/>
    </source>
</evidence>
<keyword evidence="2" id="KW-0596">Phosphopantetheine</keyword>
<dbReference type="Pfam" id="PF00550">
    <property type="entry name" value="PP-binding"/>
    <property type="match status" value="1"/>
</dbReference>
<dbReference type="Gene3D" id="6.10.140.1830">
    <property type="match status" value="1"/>
</dbReference>
<dbReference type="InterPro" id="IPR041618">
    <property type="entry name" value="PKS_DE"/>
</dbReference>
<dbReference type="InterPro" id="IPR015083">
    <property type="entry name" value="NorB/c/GfsB-D-like_docking"/>
</dbReference>
<dbReference type="PROSITE" id="PS50075">
    <property type="entry name" value="CARRIER"/>
    <property type="match status" value="1"/>
</dbReference>
<feature type="region of interest" description="Disordered" evidence="8">
    <location>
        <begin position="1173"/>
        <end position="1192"/>
    </location>
</feature>
<feature type="domain" description="Ketosynthase family 3 (KS3)" evidence="10">
    <location>
        <begin position="35"/>
        <end position="448"/>
    </location>
</feature>
<dbReference type="GO" id="GO:0033068">
    <property type="term" value="P:macrolide biosynthetic process"/>
    <property type="evidence" value="ECO:0007669"/>
    <property type="project" value="UniProtKB-ARBA"/>
</dbReference>
<dbReference type="InterPro" id="IPR014030">
    <property type="entry name" value="Ketoacyl_synth_N"/>
</dbReference>
<dbReference type="SUPFAM" id="SSF47336">
    <property type="entry name" value="ACP-like"/>
    <property type="match status" value="1"/>
</dbReference>
<evidence type="ECO:0000256" key="5">
    <source>
        <dbReference type="ARBA" id="ARBA00023194"/>
    </source>
</evidence>
<dbReference type="InterPro" id="IPR014043">
    <property type="entry name" value="Acyl_transferase_dom"/>
</dbReference>
<name>X5IJA4_9ACTN</name>
<dbReference type="SMART" id="SM00823">
    <property type="entry name" value="PKS_PP"/>
    <property type="match status" value="1"/>
</dbReference>
<dbReference type="Pfam" id="PF08990">
    <property type="entry name" value="Docking"/>
    <property type="match status" value="1"/>
</dbReference>
<dbReference type="Pfam" id="PF02801">
    <property type="entry name" value="Ketoacyl-synt_C"/>
    <property type="match status" value="1"/>
</dbReference>
<dbReference type="InterPro" id="IPR020841">
    <property type="entry name" value="PKS_Beta-ketoAc_synthase_dom"/>
</dbReference>
<dbReference type="InterPro" id="IPR013968">
    <property type="entry name" value="PKS_KR"/>
</dbReference>
<dbReference type="GO" id="GO:0031177">
    <property type="term" value="F:phosphopantetheine binding"/>
    <property type="evidence" value="ECO:0007669"/>
    <property type="project" value="InterPro"/>
</dbReference>
<dbReference type="Gene3D" id="1.10.1200.10">
    <property type="entry name" value="ACP-like"/>
    <property type="match status" value="1"/>
</dbReference>
<gene>
    <name evidence="11" type="primary">cmiP8</name>
</gene>
<dbReference type="NCBIfam" id="NF045894">
    <property type="entry name" value="PKS_plus_SDR"/>
    <property type="match status" value="1"/>
</dbReference>
<dbReference type="SUPFAM" id="SSF55048">
    <property type="entry name" value="Probable ACP-binding domain of malonyl-CoA ACP transacylase"/>
    <property type="match status" value="1"/>
</dbReference>
<keyword evidence="6" id="KW-0511">Multifunctional enzyme</keyword>
<dbReference type="PROSITE" id="PS00012">
    <property type="entry name" value="PHOSPHOPANTETHEINE"/>
    <property type="match status" value="1"/>
</dbReference>
<reference evidence="11" key="1">
    <citation type="journal article" date="2013" name="ChemBioChem">
        <title>A unique amino transfer mechanism for constructing the ?-amino fatty acid starter unit in the biosynthesis of the macrolactam antibiotic cremimycin.</title>
        <authorList>
            <person name="Amagai K."/>
            <person name="Takaku R."/>
            <person name="Kudo F."/>
            <person name="Eguchi T."/>
        </authorList>
    </citation>
    <scope>NUCLEOTIDE SEQUENCE</scope>
    <source>
        <strain evidence="11">MJ635-86F5</strain>
    </source>
</reference>
<accession>X5IJA4</accession>
<comment type="cofactor">
    <cofactor evidence="1">
        <name>pantetheine 4'-phosphate</name>
        <dbReference type="ChEBI" id="CHEBI:47942"/>
    </cofactor>
</comment>
<evidence type="ECO:0000259" key="9">
    <source>
        <dbReference type="PROSITE" id="PS50075"/>
    </source>
</evidence>
<dbReference type="InterPro" id="IPR020806">
    <property type="entry name" value="PKS_PP-bd"/>
</dbReference>
<dbReference type="InterPro" id="IPR018201">
    <property type="entry name" value="Ketoacyl_synth_AS"/>
</dbReference>
<keyword evidence="5" id="KW-0045">Antibiotic biosynthesis</keyword>
<dbReference type="InterPro" id="IPR009081">
    <property type="entry name" value="PP-bd_ACP"/>
</dbReference>
<dbReference type="CDD" id="cd08952">
    <property type="entry name" value="KR_1_SDR_x"/>
    <property type="match status" value="1"/>
</dbReference>
<dbReference type="SMART" id="SM00822">
    <property type="entry name" value="PKS_KR"/>
    <property type="match status" value="1"/>
</dbReference>
<dbReference type="PANTHER" id="PTHR43775:SF51">
    <property type="entry name" value="INACTIVE PHENOLPHTHIOCEROL SYNTHESIS POLYKETIDE SYNTHASE TYPE I PKS1-RELATED"/>
    <property type="match status" value="1"/>
</dbReference>
<dbReference type="FunFam" id="3.40.366.10:FF:000002">
    <property type="entry name" value="Probable polyketide synthase 2"/>
    <property type="match status" value="1"/>
</dbReference>
<dbReference type="Pfam" id="PF08659">
    <property type="entry name" value="KR"/>
    <property type="match status" value="1"/>
</dbReference>
<evidence type="ECO:0000313" key="11">
    <source>
        <dbReference type="EMBL" id="BAO66543.1"/>
    </source>
</evidence>
<dbReference type="InterPro" id="IPR036291">
    <property type="entry name" value="NAD(P)-bd_dom_sf"/>
</dbReference>
<dbReference type="InterPro" id="IPR032821">
    <property type="entry name" value="PKS_assoc"/>
</dbReference>
<dbReference type="Gene3D" id="3.30.70.3290">
    <property type="match status" value="1"/>
</dbReference>
<dbReference type="SMART" id="SM00825">
    <property type="entry name" value="PKS_KS"/>
    <property type="match status" value="1"/>
</dbReference>
<dbReference type="Pfam" id="PF18369">
    <property type="entry name" value="PKS_DE"/>
    <property type="match status" value="1"/>
</dbReference>
<organism evidence="11">
    <name type="scientific">Streptomyces sp. MJ635-86F5</name>
    <dbReference type="NCBI Taxonomy" id="1321967"/>
    <lineage>
        <taxon>Bacteria</taxon>
        <taxon>Bacillati</taxon>
        <taxon>Actinomycetota</taxon>
        <taxon>Actinomycetes</taxon>
        <taxon>Kitasatosporales</taxon>
        <taxon>Streptomycetaceae</taxon>
        <taxon>Streptomyces</taxon>
    </lineage>
</organism>
<evidence type="ECO:0000259" key="10">
    <source>
        <dbReference type="PROSITE" id="PS52004"/>
    </source>
</evidence>
<dbReference type="InterPro" id="IPR016039">
    <property type="entry name" value="Thiolase-like"/>
</dbReference>
<sequence length="1625" mass="171689">MLLVSDDKVRDYLKRATAELQQSRRRLQEMQEREYEPIAIVAVGCRFPGGVRTPEDLWELVASGKDATTGFPENRGWDIGGIYDPEPGKPGKSYTRRGGFLHDAAEFDAEFFRISPREAKEMDPQQRLLLETVWETLERGRINPLTLKGTPTGVFVGMVYHDYAYAHSNGALASGRVAYCLGLEGPAVTVDTACSSSLVALHLALRSLRSGETTLALAGGVNVMATTDAFVGFSSQGGLAPDGRCKAFAASADGTGWGEGVGWLLLERLSEAQRNGHPVLAVVRGSAVNQDGASNGLSAPNGPAQQRVIEQALANAGLSAADIDAVEAHGTGTRLGDPIEAQALLAVYGRHRPEGCPLWLGSLKSNIGHAQAAAGVGGIAKMVMAMRYSTLPRTLHVDTPTPEVDWSAGDVHLLTEPMPWLPAAGRPRRAAVSSFGVSGTNAHVIIEEPPAPAPETGDEPADGPAAGTIVPVVPWLVSGASEHALRDQAARLLAHVERRPELDPVDVAHSLAITRAPLEHRAAVLGDNPASLLDGLSALAAGEPAAATVRHTARQTAPAAFLFTGQGSQHLGMGRQAHAVFPVFAAAFDEVCAALDRHLDRPLREVLWTDETALHRTEFAQPGIFAVETALFRLLESWGIVPDYVAGHSIGELTAAHVSGILSLPDAAALVAARGRLMQALPPGGTMIAVQATEEEVAPLLPPRADIAAINGPDSVVVSGAEDAVTEVASAFAARGRRTRRLRVSHAFHSPLMDPMAADFRTAAARVAHGAPSIPLVSGLTGEIAGPLTADHWVRHVREPVRYRDIVRWLEAKGVTTLVELGPDAALTATGPGCLTTGDDIAFVPVLRKDRHEARQIVTALGHLHVRGVPVDWETFFADQGGRPVELPTYAFQHRSYWDHRPDPARGTAAAHPADAAFWDGLDEVDLPALADLLHVDAAALGRVLPALNRRRAELLDEDRRQSWRYRLTWTELPDPAPAPLTGTWLVVTPAGHHDARTTAITEALARHGAHPVTIDVSAAGTDRASLGARLRRHTEQADGAPPAGLIALLPLDDRVHPDHPTLSRGTAATLALVQAMADTAPGAPLWCVTSGAVAVDGTRDLTAPFQTALWGAAAALALDHPDFWGGMIDIPDDLDTAAADRLCGVLTGGTAEDQLALGTRLYGRRLVRAPRAGTAGTPPWTPRGTTLVTGGTGGVGAETARLLARAGADHLLLTGRRGRAAPGMAELDDELTALGTRVTIAACDATDRETLSRLLDALPAEQPLTAVVHAAGVAQPDTRVPDGTLADFAETGRAKIGGALVLDELLADRPLDAFVMFSSGAAVWGSAGQAAYGAANAFLDALAHRRRARGHTATSVAWGPLDTGMVDPETSAFLRRSGAPAMDTRIALGALPHAVAEGQPTLVVADFDWARFAPTYTLARPRPLLDALPEVRETLDAEHPPTDEPGGSALRTELARRTAPERRRALLDLVRTHTAAVLGYDDPSAVEPRRAFTDLGFDSVSSVELRTLLNRATGLKMPPTVVFDHASPTALADFVGRQLDRDATPAGHPDGEPAAVELDRLEAAVTGLSPDDLREHRIVDRLRTLVARLTEGPDAAGTADVGDLLQTAGADEVFAFIDQELGPA</sequence>
<feature type="domain" description="Carrier" evidence="9">
    <location>
        <begin position="1465"/>
        <end position="1540"/>
    </location>
</feature>
<dbReference type="InterPro" id="IPR057326">
    <property type="entry name" value="KR_dom"/>
</dbReference>
<dbReference type="InterPro" id="IPR001227">
    <property type="entry name" value="Ac_transferase_dom_sf"/>
</dbReference>
<dbReference type="InterPro" id="IPR006162">
    <property type="entry name" value="Ppantetheine_attach_site"/>
</dbReference>
<dbReference type="PANTHER" id="PTHR43775">
    <property type="entry name" value="FATTY ACID SYNTHASE"/>
    <property type="match status" value="1"/>
</dbReference>
<dbReference type="GO" id="GO:0004315">
    <property type="term" value="F:3-oxoacyl-[acyl-carrier-protein] synthase activity"/>
    <property type="evidence" value="ECO:0007669"/>
    <property type="project" value="InterPro"/>
</dbReference>
<dbReference type="FunFam" id="1.10.1200.10:FF:000007">
    <property type="entry name" value="Probable polyketide synthase pks17"/>
    <property type="match status" value="1"/>
</dbReference>
<evidence type="ECO:0000256" key="4">
    <source>
        <dbReference type="ARBA" id="ARBA00022679"/>
    </source>
</evidence>
<keyword evidence="4" id="KW-0808">Transferase</keyword>
<dbReference type="GO" id="GO:0006633">
    <property type="term" value="P:fatty acid biosynthetic process"/>
    <property type="evidence" value="ECO:0007669"/>
    <property type="project" value="InterPro"/>
</dbReference>
<dbReference type="SMART" id="SM00827">
    <property type="entry name" value="PKS_AT"/>
    <property type="match status" value="1"/>
</dbReference>
<dbReference type="GO" id="GO:0004312">
    <property type="term" value="F:fatty acid synthase activity"/>
    <property type="evidence" value="ECO:0007669"/>
    <property type="project" value="TreeGrafter"/>
</dbReference>
<dbReference type="PROSITE" id="PS52004">
    <property type="entry name" value="KS3_2"/>
    <property type="match status" value="1"/>
</dbReference>
<dbReference type="InterPro" id="IPR016035">
    <property type="entry name" value="Acyl_Trfase/lysoPLipase"/>
</dbReference>
<keyword evidence="3" id="KW-0597">Phosphoprotein</keyword>
<dbReference type="Pfam" id="PF00109">
    <property type="entry name" value="ketoacyl-synt"/>
    <property type="match status" value="1"/>
</dbReference>
<dbReference type="SMART" id="SM01294">
    <property type="entry name" value="PKS_PP_betabranch"/>
    <property type="match status" value="1"/>
</dbReference>
<evidence type="ECO:0000256" key="7">
    <source>
        <dbReference type="ARBA" id="ARBA00023315"/>
    </source>
</evidence>
<dbReference type="InterPro" id="IPR016036">
    <property type="entry name" value="Malonyl_transacylase_ACP-bd"/>
</dbReference>
<evidence type="ECO:0000256" key="3">
    <source>
        <dbReference type="ARBA" id="ARBA00022553"/>
    </source>
</evidence>
<dbReference type="Pfam" id="PF16197">
    <property type="entry name" value="KAsynt_C_assoc"/>
    <property type="match status" value="1"/>
</dbReference>
<dbReference type="FunFam" id="3.40.47.10:FF:000019">
    <property type="entry name" value="Polyketide synthase type I"/>
    <property type="match status" value="1"/>
</dbReference>
<dbReference type="InterPro" id="IPR036736">
    <property type="entry name" value="ACP-like_sf"/>
</dbReference>
<proteinExistence type="predicted"/>
<dbReference type="SUPFAM" id="SSF52151">
    <property type="entry name" value="FabD/lysophospholipase-like"/>
    <property type="match status" value="1"/>
</dbReference>
<feature type="region of interest" description="Disordered" evidence="8">
    <location>
        <begin position="1437"/>
        <end position="1458"/>
    </location>
</feature>
<dbReference type="Gene3D" id="3.40.47.10">
    <property type="match status" value="1"/>
</dbReference>
<dbReference type="Gene3D" id="3.40.50.720">
    <property type="entry name" value="NAD(P)-binding Rossmann-like Domain"/>
    <property type="match status" value="1"/>
</dbReference>
<dbReference type="CDD" id="cd00833">
    <property type="entry name" value="PKS"/>
    <property type="match status" value="1"/>
</dbReference>
<protein>
    <submittedName>
        <fullName evidence="11">Type I polyketide synthase</fullName>
    </submittedName>
</protein>
<keyword evidence="7" id="KW-0012">Acyltransferase</keyword>
<dbReference type="Pfam" id="PF00698">
    <property type="entry name" value="Acyl_transf_1"/>
    <property type="match status" value="1"/>
</dbReference>
<dbReference type="EMBL" id="AB818354">
    <property type="protein sequence ID" value="BAO66543.1"/>
    <property type="molecule type" value="Genomic_DNA"/>
</dbReference>
<dbReference type="Gene3D" id="3.40.366.10">
    <property type="entry name" value="Malonyl-Coenzyme A Acyl Carrier Protein, domain 2"/>
    <property type="match status" value="1"/>
</dbReference>
<dbReference type="InterPro" id="IPR014031">
    <property type="entry name" value="Ketoacyl_synth_C"/>
</dbReference>
<dbReference type="PROSITE" id="PS00606">
    <property type="entry name" value="KS3_1"/>
    <property type="match status" value="1"/>
</dbReference>
<evidence type="ECO:0000256" key="8">
    <source>
        <dbReference type="SAM" id="MobiDB-lite"/>
    </source>
</evidence>
<dbReference type="SUPFAM" id="SSF53901">
    <property type="entry name" value="Thiolase-like"/>
    <property type="match status" value="1"/>
</dbReference>
<evidence type="ECO:0000256" key="2">
    <source>
        <dbReference type="ARBA" id="ARBA00022450"/>
    </source>
</evidence>